<dbReference type="Proteomes" id="UP001614391">
    <property type="component" value="Unassembled WGS sequence"/>
</dbReference>
<name>A0ABW8CRW6_STRBI</name>
<organism evidence="2 3">
    <name type="scientific">Streptomyces bikiniensis</name>
    <dbReference type="NCBI Taxonomy" id="1896"/>
    <lineage>
        <taxon>Bacteria</taxon>
        <taxon>Bacillati</taxon>
        <taxon>Actinomycetota</taxon>
        <taxon>Actinomycetes</taxon>
        <taxon>Kitasatosporales</taxon>
        <taxon>Streptomycetaceae</taxon>
        <taxon>Streptomyces</taxon>
    </lineage>
</organism>
<evidence type="ECO:0000313" key="3">
    <source>
        <dbReference type="Proteomes" id="UP001614391"/>
    </source>
</evidence>
<feature type="region of interest" description="Disordered" evidence="1">
    <location>
        <begin position="28"/>
        <end position="78"/>
    </location>
</feature>
<reference evidence="2 3" key="1">
    <citation type="submission" date="2024-10" db="EMBL/GenBank/DDBJ databases">
        <title>The Natural Products Discovery Center: Release of the First 8490 Sequenced Strains for Exploring Actinobacteria Biosynthetic Diversity.</title>
        <authorList>
            <person name="Kalkreuter E."/>
            <person name="Kautsar S.A."/>
            <person name="Yang D."/>
            <person name="Bader C.D."/>
            <person name="Teijaro C.N."/>
            <person name="Fluegel L."/>
            <person name="Davis C.M."/>
            <person name="Simpson J.R."/>
            <person name="Lauterbach L."/>
            <person name="Steele A.D."/>
            <person name="Gui C."/>
            <person name="Meng S."/>
            <person name="Li G."/>
            <person name="Viehrig K."/>
            <person name="Ye F."/>
            <person name="Su P."/>
            <person name="Kiefer A.F."/>
            <person name="Nichols A."/>
            <person name="Cepeda A.J."/>
            <person name="Yan W."/>
            <person name="Fan B."/>
            <person name="Jiang Y."/>
            <person name="Adhikari A."/>
            <person name="Zheng C.-J."/>
            <person name="Schuster L."/>
            <person name="Cowan T.M."/>
            <person name="Smanski M.J."/>
            <person name="Chevrette M.G."/>
            <person name="De Carvalho L.P.S."/>
            <person name="Shen B."/>
        </authorList>
    </citation>
    <scope>NUCLEOTIDE SEQUENCE [LARGE SCALE GENOMIC DNA]</scope>
    <source>
        <strain evidence="2 3">NPDC053346</strain>
    </source>
</reference>
<evidence type="ECO:0008006" key="4">
    <source>
        <dbReference type="Google" id="ProtNLM"/>
    </source>
</evidence>
<accession>A0ABW8CRW6</accession>
<evidence type="ECO:0000313" key="2">
    <source>
        <dbReference type="EMBL" id="MFI9120318.1"/>
    </source>
</evidence>
<dbReference type="RefSeq" id="WP_399614185.1">
    <property type="nucleotide sequence ID" value="NZ_JBITYT010000005.1"/>
</dbReference>
<gene>
    <name evidence="2" type="ORF">ACIGW0_13105</name>
</gene>
<protein>
    <recommendedName>
        <fullName evidence="4">Secreted protein</fullName>
    </recommendedName>
</protein>
<sequence length="78" mass="7731">MSRVGRWLVVGAVLVGVAGAVATEVLEGSARPGPPLVRESVTAPAPCDPSALPGTDGRPADFAAEAESESESDPCGAD</sequence>
<keyword evidence="3" id="KW-1185">Reference proteome</keyword>
<proteinExistence type="predicted"/>
<evidence type="ECO:0000256" key="1">
    <source>
        <dbReference type="SAM" id="MobiDB-lite"/>
    </source>
</evidence>
<comment type="caution">
    <text evidence="2">The sequence shown here is derived from an EMBL/GenBank/DDBJ whole genome shotgun (WGS) entry which is preliminary data.</text>
</comment>
<dbReference type="EMBL" id="JBITYT010000005">
    <property type="protein sequence ID" value="MFI9120318.1"/>
    <property type="molecule type" value="Genomic_DNA"/>
</dbReference>